<dbReference type="KEGG" id="fwa:DCMF_08095"/>
<dbReference type="InterPro" id="IPR011051">
    <property type="entry name" value="RmlC_Cupin_sf"/>
</dbReference>
<dbReference type="PIRSF" id="PIRSF029883">
    <property type="entry name" value="KdgF"/>
    <property type="match status" value="1"/>
</dbReference>
<dbReference type="InterPro" id="IPR014710">
    <property type="entry name" value="RmlC-like_jellyroll"/>
</dbReference>
<protein>
    <recommendedName>
        <fullName evidence="1">Cupin type-2 domain-containing protein</fullName>
    </recommendedName>
</protein>
<evidence type="ECO:0000259" key="1">
    <source>
        <dbReference type="Pfam" id="PF07883"/>
    </source>
</evidence>
<organism evidence="2 3">
    <name type="scientific">Formimonas warabiya</name>
    <dbReference type="NCBI Taxonomy" id="1761012"/>
    <lineage>
        <taxon>Bacteria</taxon>
        <taxon>Bacillati</taxon>
        <taxon>Bacillota</taxon>
        <taxon>Clostridia</taxon>
        <taxon>Eubacteriales</taxon>
        <taxon>Peptococcaceae</taxon>
        <taxon>Candidatus Formimonas</taxon>
    </lineage>
</organism>
<dbReference type="SUPFAM" id="SSF51182">
    <property type="entry name" value="RmlC-like cupins"/>
    <property type="match status" value="1"/>
</dbReference>
<dbReference type="Proteomes" id="UP000323521">
    <property type="component" value="Chromosome"/>
</dbReference>
<dbReference type="PANTHER" id="PTHR40112:SF1">
    <property type="entry name" value="H2HPP ISOMERASE"/>
    <property type="match status" value="1"/>
</dbReference>
<dbReference type="RefSeq" id="WP_148133965.1">
    <property type="nucleotide sequence ID" value="NZ_CP017634.1"/>
</dbReference>
<gene>
    <name evidence="2" type="ORF">DCMF_08095</name>
</gene>
<proteinExistence type="predicted"/>
<dbReference type="CDD" id="cd02238">
    <property type="entry name" value="cupin_KdgF"/>
    <property type="match status" value="1"/>
</dbReference>
<feature type="domain" description="Cupin type-2" evidence="1">
    <location>
        <begin position="32"/>
        <end position="91"/>
    </location>
</feature>
<dbReference type="Pfam" id="PF07883">
    <property type="entry name" value="Cupin_2"/>
    <property type="match status" value="1"/>
</dbReference>
<accession>A0A3G1KQL7</accession>
<reference evidence="2 3" key="1">
    <citation type="submission" date="2016-10" db="EMBL/GenBank/DDBJ databases">
        <title>Complete Genome Sequence of Peptococcaceae strain DCMF.</title>
        <authorList>
            <person name="Edwards R.J."/>
            <person name="Holland S.I."/>
            <person name="Deshpande N.P."/>
            <person name="Wong Y.K."/>
            <person name="Ertan H."/>
            <person name="Manefield M."/>
            <person name="Russell T.L."/>
            <person name="Lee M.J."/>
        </authorList>
    </citation>
    <scope>NUCLEOTIDE SEQUENCE [LARGE SCALE GENOMIC DNA]</scope>
    <source>
        <strain evidence="2 3">DCMF</strain>
    </source>
</reference>
<dbReference type="PANTHER" id="PTHR40112">
    <property type="entry name" value="H2HPP ISOMERASE"/>
    <property type="match status" value="1"/>
</dbReference>
<dbReference type="Gene3D" id="2.60.120.10">
    <property type="entry name" value="Jelly Rolls"/>
    <property type="match status" value="1"/>
</dbReference>
<name>A0A3G1KQL7_FORW1</name>
<dbReference type="AlphaFoldDB" id="A0A3G1KQL7"/>
<dbReference type="OrthoDB" id="9811153at2"/>
<dbReference type="InterPro" id="IPR025499">
    <property type="entry name" value="KdgF"/>
</dbReference>
<evidence type="ECO:0000313" key="2">
    <source>
        <dbReference type="EMBL" id="ATW24740.1"/>
    </source>
</evidence>
<dbReference type="InterPro" id="IPR013096">
    <property type="entry name" value="Cupin_2"/>
</dbReference>
<evidence type="ECO:0000313" key="3">
    <source>
        <dbReference type="Proteomes" id="UP000323521"/>
    </source>
</evidence>
<keyword evidence="3" id="KW-1185">Reference proteome</keyword>
<dbReference type="InterPro" id="IPR052535">
    <property type="entry name" value="Bacilysin_H2HPP_isomerase"/>
</dbReference>
<sequence>MTETSDIQHQEVNQKVHRIIGCGESLMLVESCFKKGATSEPHRHEEHEQAAYMVQGSIQLLLGNENRVLKPGDGYCAPKNMIHGFVVLEDAVVISAFTPLRTDLLNN</sequence>
<dbReference type="EMBL" id="CP017634">
    <property type="protein sequence ID" value="ATW24740.1"/>
    <property type="molecule type" value="Genomic_DNA"/>
</dbReference>